<protein>
    <submittedName>
        <fullName evidence="1">Uncharacterized protein</fullName>
    </submittedName>
</protein>
<accession>A0ACC1QF49</accession>
<proteinExistence type="predicted"/>
<gene>
    <name evidence="1" type="ORF">NLG97_g11114</name>
</gene>
<evidence type="ECO:0000313" key="2">
    <source>
        <dbReference type="Proteomes" id="UP001148737"/>
    </source>
</evidence>
<sequence>MNRTTTSVDSFELPPYYNLYGTAFVLLAGYYFYQVFTNCTFKVPGPWYTKWTSTVMNYKWLKGDRTAWVHDLHKKYGPVVRVAPDEVSIVDSETVKVLYARKETFRKSIFYKYFGSTAIPSLFSTRDPEYHRRHRKLLAGPMSETQLKKVIPRIQNRVAFALDRIEQEMDTRGAADMLKWWFFMATDIIGELSFGEGFRMLETGKKNQYINDLVTLNGMNAVRSTFPTLVNWSSYLPFGGLRAAQQAVLNMRKYAAQSIDR</sequence>
<evidence type="ECO:0000313" key="1">
    <source>
        <dbReference type="EMBL" id="KAJ3472291.1"/>
    </source>
</evidence>
<reference evidence="1" key="1">
    <citation type="submission" date="2022-07" db="EMBL/GenBank/DDBJ databases">
        <title>Genome Sequence of Lecanicillium saksenae.</title>
        <authorList>
            <person name="Buettner E."/>
        </authorList>
    </citation>
    <scope>NUCLEOTIDE SEQUENCE</scope>
    <source>
        <strain evidence="1">VT-O1</strain>
    </source>
</reference>
<name>A0ACC1QF49_9HYPO</name>
<keyword evidence="2" id="KW-1185">Reference proteome</keyword>
<dbReference type="Proteomes" id="UP001148737">
    <property type="component" value="Unassembled WGS sequence"/>
</dbReference>
<comment type="caution">
    <text evidence="1">The sequence shown here is derived from an EMBL/GenBank/DDBJ whole genome shotgun (WGS) entry which is preliminary data.</text>
</comment>
<organism evidence="1 2">
    <name type="scientific">Lecanicillium saksenae</name>
    <dbReference type="NCBI Taxonomy" id="468837"/>
    <lineage>
        <taxon>Eukaryota</taxon>
        <taxon>Fungi</taxon>
        <taxon>Dikarya</taxon>
        <taxon>Ascomycota</taxon>
        <taxon>Pezizomycotina</taxon>
        <taxon>Sordariomycetes</taxon>
        <taxon>Hypocreomycetidae</taxon>
        <taxon>Hypocreales</taxon>
        <taxon>Cordycipitaceae</taxon>
        <taxon>Lecanicillium</taxon>
    </lineage>
</organism>
<dbReference type="EMBL" id="JANAKD010003264">
    <property type="protein sequence ID" value="KAJ3472291.1"/>
    <property type="molecule type" value="Genomic_DNA"/>
</dbReference>